<evidence type="ECO:0000259" key="1">
    <source>
        <dbReference type="Pfam" id="PF14111"/>
    </source>
</evidence>
<dbReference type="Pfam" id="PF14111">
    <property type="entry name" value="DUF4283"/>
    <property type="match status" value="1"/>
</dbReference>
<evidence type="ECO:0000313" key="3">
    <source>
        <dbReference type="EMBL" id="KAK2647699.1"/>
    </source>
</evidence>
<dbReference type="InterPro" id="IPR025558">
    <property type="entry name" value="DUF4283"/>
</dbReference>
<accession>A0AAD9WXN1</accession>
<evidence type="ECO:0000313" key="4">
    <source>
        <dbReference type="Proteomes" id="UP001280121"/>
    </source>
</evidence>
<comment type="caution">
    <text evidence="3">The sequence shown here is derived from an EMBL/GenBank/DDBJ whole genome shotgun (WGS) entry which is preliminary data.</text>
</comment>
<feature type="domain" description="DUF4283" evidence="1">
    <location>
        <begin position="4"/>
        <end position="73"/>
    </location>
</feature>
<evidence type="ECO:0000259" key="2">
    <source>
        <dbReference type="Pfam" id="PF14392"/>
    </source>
</evidence>
<proteinExistence type="predicted"/>
<dbReference type="Pfam" id="PF14392">
    <property type="entry name" value="zf-CCHC_4"/>
    <property type="match status" value="1"/>
</dbReference>
<protein>
    <recommendedName>
        <fullName evidence="5">CCHC-type domain-containing protein</fullName>
    </recommendedName>
</protein>
<evidence type="ECO:0008006" key="5">
    <source>
        <dbReference type="Google" id="ProtNLM"/>
    </source>
</evidence>
<name>A0AAD9WXN1_9ROSI</name>
<reference evidence="3" key="1">
    <citation type="journal article" date="2023" name="Plant J.">
        <title>Genome sequences and population genomics provide insights into the demographic history, inbreeding, and mutation load of two 'living fossil' tree species of Dipteronia.</title>
        <authorList>
            <person name="Feng Y."/>
            <person name="Comes H.P."/>
            <person name="Chen J."/>
            <person name="Zhu S."/>
            <person name="Lu R."/>
            <person name="Zhang X."/>
            <person name="Li P."/>
            <person name="Qiu J."/>
            <person name="Olsen K.M."/>
            <person name="Qiu Y."/>
        </authorList>
    </citation>
    <scope>NUCLEOTIDE SEQUENCE</scope>
    <source>
        <strain evidence="3">KIB01</strain>
    </source>
</reference>
<organism evidence="3 4">
    <name type="scientific">Dipteronia dyeriana</name>
    <dbReference type="NCBI Taxonomy" id="168575"/>
    <lineage>
        <taxon>Eukaryota</taxon>
        <taxon>Viridiplantae</taxon>
        <taxon>Streptophyta</taxon>
        <taxon>Embryophyta</taxon>
        <taxon>Tracheophyta</taxon>
        <taxon>Spermatophyta</taxon>
        <taxon>Magnoliopsida</taxon>
        <taxon>eudicotyledons</taxon>
        <taxon>Gunneridae</taxon>
        <taxon>Pentapetalae</taxon>
        <taxon>rosids</taxon>
        <taxon>malvids</taxon>
        <taxon>Sapindales</taxon>
        <taxon>Sapindaceae</taxon>
        <taxon>Hippocastanoideae</taxon>
        <taxon>Acereae</taxon>
        <taxon>Dipteronia</taxon>
    </lineage>
</organism>
<sequence length="319" mass="35812">MSMILVGKVLSTKPINRDAFIRVMSIIWKLKKGVDIEPVTSNMFIFYFRDNEDRQKIIVGEPWSFDNALVALEIPVGKGKIENLSFQYGDLWVQIHQFPLLCMTKDIGRFLGGMIGEVIDVDGGEAGVCAGKFLRVWVKVELDKPLRRCLRVDILGDGDVTIMPFKYERLPNHCFRCGLVSHRTNECISGEVIPRINGVEKIPFGFWMRASGPPRKMNYCGNLGLRNEMTIWNTGEDLEKMYPKGRISAMSNGKRMMTSDGDNEESGKMISYVEANTNSGVVTVPEVPKPMNEEPIIMMADNSEVSSIKGAANDESRDS</sequence>
<dbReference type="AlphaFoldDB" id="A0AAD9WXN1"/>
<feature type="domain" description="Zinc knuckle CX2CX4HX4C" evidence="2">
    <location>
        <begin position="142"/>
        <end position="187"/>
    </location>
</feature>
<dbReference type="EMBL" id="JANJYI010000005">
    <property type="protein sequence ID" value="KAK2647699.1"/>
    <property type="molecule type" value="Genomic_DNA"/>
</dbReference>
<dbReference type="InterPro" id="IPR040256">
    <property type="entry name" value="At4g02000-like"/>
</dbReference>
<dbReference type="InterPro" id="IPR025836">
    <property type="entry name" value="Zn_knuckle_CX2CX4HX4C"/>
</dbReference>
<gene>
    <name evidence="3" type="ORF">Ddye_015188</name>
</gene>
<dbReference type="Proteomes" id="UP001280121">
    <property type="component" value="Unassembled WGS sequence"/>
</dbReference>
<dbReference type="PANTHER" id="PTHR31286:SF167">
    <property type="entry name" value="OS09G0268800 PROTEIN"/>
    <property type="match status" value="1"/>
</dbReference>
<dbReference type="PANTHER" id="PTHR31286">
    <property type="entry name" value="GLYCINE-RICH CELL WALL STRUCTURAL PROTEIN 1.8-LIKE"/>
    <property type="match status" value="1"/>
</dbReference>
<keyword evidence="4" id="KW-1185">Reference proteome</keyword>